<protein>
    <submittedName>
        <fullName evidence="1">Uncharacterized protein</fullName>
    </submittedName>
</protein>
<dbReference type="AlphaFoldDB" id="A0A6A3HCF2"/>
<evidence type="ECO:0000313" key="2">
    <source>
        <dbReference type="EMBL" id="KAE8967689.1"/>
    </source>
</evidence>
<accession>A0A6A3HCF2</accession>
<evidence type="ECO:0000313" key="4">
    <source>
        <dbReference type="Proteomes" id="UP000435112"/>
    </source>
</evidence>
<proteinExistence type="predicted"/>
<evidence type="ECO:0000313" key="3">
    <source>
        <dbReference type="Proteomes" id="UP000429607"/>
    </source>
</evidence>
<sequence length="53" mass="5485">MLSVSFLSSTLNSSHARAHVAASWSLTCKSSRKVVSRCWVTTLTASAATDGGG</sequence>
<reference evidence="3 4" key="1">
    <citation type="submission" date="2018-09" db="EMBL/GenBank/DDBJ databases">
        <title>Genomic investigation of the strawberry pathogen Phytophthora fragariae indicates pathogenicity is determined by transcriptional variation in three key races.</title>
        <authorList>
            <person name="Adams T.M."/>
            <person name="Armitage A.D."/>
            <person name="Sobczyk M.K."/>
            <person name="Bates H.J."/>
            <person name="Dunwell J.M."/>
            <person name="Nellist C.F."/>
            <person name="Harrison R.J."/>
        </authorList>
    </citation>
    <scope>NUCLEOTIDE SEQUENCE [LARGE SCALE GENOMIC DNA]</scope>
    <source>
        <strain evidence="1 3">SCRP249</strain>
        <strain evidence="2 4">SCRP324</strain>
    </source>
</reference>
<dbReference type="Proteomes" id="UP000435112">
    <property type="component" value="Unassembled WGS sequence"/>
</dbReference>
<organism evidence="1 3">
    <name type="scientific">Phytophthora rubi</name>
    <dbReference type="NCBI Taxonomy" id="129364"/>
    <lineage>
        <taxon>Eukaryota</taxon>
        <taxon>Sar</taxon>
        <taxon>Stramenopiles</taxon>
        <taxon>Oomycota</taxon>
        <taxon>Peronosporomycetes</taxon>
        <taxon>Peronosporales</taxon>
        <taxon>Peronosporaceae</taxon>
        <taxon>Phytophthora</taxon>
    </lineage>
</organism>
<dbReference type="EMBL" id="QXFV01004957">
    <property type="protein sequence ID" value="KAE8966990.1"/>
    <property type="molecule type" value="Genomic_DNA"/>
</dbReference>
<dbReference type="Proteomes" id="UP000429607">
    <property type="component" value="Unassembled WGS sequence"/>
</dbReference>
<evidence type="ECO:0000313" key="1">
    <source>
        <dbReference type="EMBL" id="KAE8966990.1"/>
    </source>
</evidence>
<gene>
    <name evidence="1" type="ORF">PR001_g28231</name>
    <name evidence="2" type="ORF">PR002_g27981</name>
</gene>
<comment type="caution">
    <text evidence="1">The sequence shown here is derived from an EMBL/GenBank/DDBJ whole genome shotgun (WGS) entry which is preliminary data.</text>
</comment>
<name>A0A6A3HCF2_9STRA</name>
<dbReference type="EMBL" id="QXFU01004657">
    <property type="protein sequence ID" value="KAE8967689.1"/>
    <property type="molecule type" value="Genomic_DNA"/>
</dbReference>
<dbReference type="OrthoDB" id="10329040at2759"/>